<evidence type="ECO:0000313" key="3">
    <source>
        <dbReference type="EMBL" id="PVE11623.1"/>
    </source>
</evidence>
<dbReference type="Pfam" id="PF08240">
    <property type="entry name" value="ADH_N"/>
    <property type="match status" value="1"/>
</dbReference>
<gene>
    <name evidence="3" type="ORF">Y717_31140</name>
</gene>
<keyword evidence="1" id="KW-0521">NADP</keyword>
<dbReference type="Gene3D" id="3.90.180.10">
    <property type="entry name" value="Medium-chain alcohol dehydrogenases, catalytic domain"/>
    <property type="match status" value="1"/>
</dbReference>
<dbReference type="InterPro" id="IPR013149">
    <property type="entry name" value="ADH-like_C"/>
</dbReference>
<dbReference type="Proteomes" id="UP000245992">
    <property type="component" value="Unassembled WGS sequence"/>
</dbReference>
<dbReference type="STRING" id="1440053.GCA_000718095_02204"/>
<dbReference type="InterPro" id="IPR051603">
    <property type="entry name" value="Zinc-ADH_QOR/CCCR"/>
</dbReference>
<accession>A0A2T7T8Y5</accession>
<dbReference type="InterPro" id="IPR013154">
    <property type="entry name" value="ADH-like_N"/>
</dbReference>
<keyword evidence="4" id="KW-1185">Reference proteome</keyword>
<dbReference type="InterPro" id="IPR036291">
    <property type="entry name" value="NAD(P)-bd_dom_sf"/>
</dbReference>
<reference evidence="3 4" key="1">
    <citation type="submission" date="2013-12" db="EMBL/GenBank/DDBJ databases">
        <title>Annotated genome of Streptomyces scopuliridis.</title>
        <authorList>
            <person name="Olson J.B."/>
        </authorList>
    </citation>
    <scope>NUCLEOTIDE SEQUENCE [LARGE SCALE GENOMIC DNA]</scope>
    <source>
        <strain evidence="3 4">RB72</strain>
    </source>
</reference>
<dbReference type="InterPro" id="IPR020843">
    <property type="entry name" value="ER"/>
</dbReference>
<dbReference type="SUPFAM" id="SSF50129">
    <property type="entry name" value="GroES-like"/>
    <property type="match status" value="1"/>
</dbReference>
<protein>
    <recommendedName>
        <fullName evidence="2">Enoyl reductase (ER) domain-containing protein</fullName>
    </recommendedName>
</protein>
<evidence type="ECO:0000256" key="1">
    <source>
        <dbReference type="ARBA" id="ARBA00022857"/>
    </source>
</evidence>
<dbReference type="PANTHER" id="PTHR44154:SF1">
    <property type="entry name" value="QUINONE OXIDOREDUCTASE"/>
    <property type="match status" value="1"/>
</dbReference>
<dbReference type="PANTHER" id="PTHR44154">
    <property type="entry name" value="QUINONE OXIDOREDUCTASE"/>
    <property type="match status" value="1"/>
</dbReference>
<dbReference type="SMART" id="SM00829">
    <property type="entry name" value="PKS_ER"/>
    <property type="match status" value="1"/>
</dbReference>
<name>A0A2T7T8Y5_9ACTN</name>
<dbReference type="Gene3D" id="3.40.50.720">
    <property type="entry name" value="NAD(P)-binding Rossmann-like Domain"/>
    <property type="match status" value="1"/>
</dbReference>
<sequence>MRIVRHHEYGPSRVLRTEKAAPPAHGPEDVLVRAEAIGVDHADVQRRLGIFPLGAPPLPYCPSTDVAGTVVEVGGHVTGIEPGQRVVVWKAPDAYAEFVAAPAARVLPLPDGLGFAEATLLGSTGRVAVHLLQTARVAAGETVLVHAGAGAIGHIAVQAARAMGARRVIATAGSPRKRDFVRALGADAAVDYTDPDWPARVRDAAGPEGVDVILDGVGGPRLLDDVRLLAPYGRLVFYGASGGDSEQPAIPVMDLMGMRQVTGFSMATMLRDSPALAEEGVRLLVRLVADGSVRPVIHERVPLDEAARAHDLLEQRVSMGRVVLVP</sequence>
<evidence type="ECO:0000259" key="2">
    <source>
        <dbReference type="SMART" id="SM00829"/>
    </source>
</evidence>
<evidence type="ECO:0000313" key="4">
    <source>
        <dbReference type="Proteomes" id="UP000245992"/>
    </source>
</evidence>
<dbReference type="InterPro" id="IPR011032">
    <property type="entry name" value="GroES-like_sf"/>
</dbReference>
<dbReference type="EMBL" id="AZSP01000133">
    <property type="protein sequence ID" value="PVE11623.1"/>
    <property type="molecule type" value="Genomic_DNA"/>
</dbReference>
<dbReference type="RefSeq" id="WP_030351342.1">
    <property type="nucleotide sequence ID" value="NZ_AZSP01000133.1"/>
</dbReference>
<dbReference type="OrthoDB" id="9805883at2"/>
<proteinExistence type="predicted"/>
<dbReference type="Pfam" id="PF00107">
    <property type="entry name" value="ADH_zinc_N"/>
    <property type="match status" value="1"/>
</dbReference>
<organism evidence="3 4">
    <name type="scientific">Streptomyces scopuliridis RB72</name>
    <dbReference type="NCBI Taxonomy" id="1440053"/>
    <lineage>
        <taxon>Bacteria</taxon>
        <taxon>Bacillati</taxon>
        <taxon>Actinomycetota</taxon>
        <taxon>Actinomycetes</taxon>
        <taxon>Kitasatosporales</taxon>
        <taxon>Streptomycetaceae</taxon>
        <taxon>Streptomyces</taxon>
    </lineage>
</organism>
<dbReference type="SUPFAM" id="SSF51735">
    <property type="entry name" value="NAD(P)-binding Rossmann-fold domains"/>
    <property type="match status" value="1"/>
</dbReference>
<dbReference type="AlphaFoldDB" id="A0A2T7T8Y5"/>
<feature type="domain" description="Enoyl reductase (ER)" evidence="2">
    <location>
        <begin position="10"/>
        <end position="324"/>
    </location>
</feature>
<dbReference type="GO" id="GO:0016491">
    <property type="term" value="F:oxidoreductase activity"/>
    <property type="evidence" value="ECO:0007669"/>
    <property type="project" value="InterPro"/>
</dbReference>
<comment type="caution">
    <text evidence="3">The sequence shown here is derived from an EMBL/GenBank/DDBJ whole genome shotgun (WGS) entry which is preliminary data.</text>
</comment>